<keyword evidence="8" id="KW-1185">Reference proteome</keyword>
<feature type="domain" description="HTH tetR-type" evidence="5">
    <location>
        <begin position="14"/>
        <end position="74"/>
    </location>
</feature>
<evidence type="ECO:0000256" key="1">
    <source>
        <dbReference type="ARBA" id="ARBA00023015"/>
    </source>
</evidence>
<gene>
    <name evidence="7" type="ORF">BST37_19495</name>
    <name evidence="6" type="ORF">MNVI_20460</name>
</gene>
<dbReference type="AlphaFoldDB" id="A0A7I7PDN0"/>
<dbReference type="OrthoDB" id="4569533at2"/>
<evidence type="ECO:0000256" key="2">
    <source>
        <dbReference type="ARBA" id="ARBA00023125"/>
    </source>
</evidence>
<name>A0A7I7PDN0_9MYCO</name>
<dbReference type="GO" id="GO:0000976">
    <property type="term" value="F:transcription cis-regulatory region binding"/>
    <property type="evidence" value="ECO:0007669"/>
    <property type="project" value="TreeGrafter"/>
</dbReference>
<evidence type="ECO:0000313" key="6">
    <source>
        <dbReference type="EMBL" id="BBY06728.1"/>
    </source>
</evidence>
<dbReference type="InterPro" id="IPR001647">
    <property type="entry name" value="HTH_TetR"/>
</dbReference>
<dbReference type="Proteomes" id="UP000466894">
    <property type="component" value="Chromosome"/>
</dbReference>
<dbReference type="PROSITE" id="PS50977">
    <property type="entry name" value="HTH_TETR_2"/>
    <property type="match status" value="1"/>
</dbReference>
<dbReference type="EMBL" id="MVIC01000051">
    <property type="protein sequence ID" value="ORB11428.1"/>
    <property type="molecule type" value="Genomic_DNA"/>
</dbReference>
<accession>A0A7I7PDN0</accession>
<dbReference type="KEGG" id="mnv:MNVI_20460"/>
<evidence type="ECO:0000259" key="5">
    <source>
        <dbReference type="PROSITE" id="PS50977"/>
    </source>
</evidence>
<reference evidence="6" key="3">
    <citation type="submission" date="2020-02" db="EMBL/GenBank/DDBJ databases">
        <authorList>
            <person name="Matsumoto Y."/>
            <person name="Motooka D."/>
            <person name="Nakamura S."/>
        </authorList>
    </citation>
    <scope>NUCLEOTIDE SEQUENCE</scope>
    <source>
        <strain evidence="6">JCM 16367</strain>
    </source>
</reference>
<sequence length="192" mass="20941">MSREDWLIGQDRAAAAAERIYSAAAELIARHGFDAFTIEALARKVHCSPATIYRHAGGKAVIRDAVTLRLASRILANVREAIDGLTGSERVVTASAIALQHIRAEPLAQVMGRAIHDPDADQWITTSPLIIGLAKEMIGSATADPVAAQWLIRVVLALWCWPPSDPDLEHQMLQRFLGPPFASLQSNRHRAT</sequence>
<dbReference type="Proteomes" id="UP000192374">
    <property type="component" value="Unassembled WGS sequence"/>
</dbReference>
<dbReference type="Pfam" id="PF00440">
    <property type="entry name" value="TetR_N"/>
    <property type="match status" value="1"/>
</dbReference>
<organism evidence="6 9">
    <name type="scientific">Mycobacterium noviomagense</name>
    <dbReference type="NCBI Taxonomy" id="459858"/>
    <lineage>
        <taxon>Bacteria</taxon>
        <taxon>Bacillati</taxon>
        <taxon>Actinomycetota</taxon>
        <taxon>Actinomycetes</taxon>
        <taxon>Mycobacteriales</taxon>
        <taxon>Mycobacteriaceae</taxon>
        <taxon>Mycobacterium</taxon>
    </lineage>
</organism>
<evidence type="ECO:0000313" key="7">
    <source>
        <dbReference type="EMBL" id="ORB11428.1"/>
    </source>
</evidence>
<dbReference type="RefSeq" id="WP_083089491.1">
    <property type="nucleotide sequence ID" value="NZ_AP022583.1"/>
</dbReference>
<feature type="DNA-binding region" description="H-T-H motif" evidence="4">
    <location>
        <begin position="37"/>
        <end position="56"/>
    </location>
</feature>
<dbReference type="Gene3D" id="1.10.357.10">
    <property type="entry name" value="Tetracycline Repressor, domain 2"/>
    <property type="match status" value="1"/>
</dbReference>
<evidence type="ECO:0000313" key="8">
    <source>
        <dbReference type="Proteomes" id="UP000192374"/>
    </source>
</evidence>
<dbReference type="InterPro" id="IPR009057">
    <property type="entry name" value="Homeodomain-like_sf"/>
</dbReference>
<keyword evidence="1" id="KW-0805">Transcription regulation</keyword>
<reference evidence="7 8" key="1">
    <citation type="submission" date="2017-02" db="EMBL/GenBank/DDBJ databases">
        <title>The new phylogeny of genus Mycobacterium.</title>
        <authorList>
            <person name="Tortoli E."/>
            <person name="Trovato A."/>
            <person name="Cirillo D.M."/>
        </authorList>
    </citation>
    <scope>NUCLEOTIDE SEQUENCE [LARGE SCALE GENOMIC DNA]</scope>
    <source>
        <strain evidence="7 8">DSM 45145</strain>
    </source>
</reference>
<dbReference type="EMBL" id="AP022583">
    <property type="protein sequence ID" value="BBY06728.1"/>
    <property type="molecule type" value="Genomic_DNA"/>
</dbReference>
<dbReference type="GO" id="GO:0003700">
    <property type="term" value="F:DNA-binding transcription factor activity"/>
    <property type="evidence" value="ECO:0007669"/>
    <property type="project" value="TreeGrafter"/>
</dbReference>
<keyword evidence="3" id="KW-0804">Transcription</keyword>
<dbReference type="PANTHER" id="PTHR30055:SF234">
    <property type="entry name" value="HTH-TYPE TRANSCRIPTIONAL REGULATOR BETI"/>
    <property type="match status" value="1"/>
</dbReference>
<evidence type="ECO:0000256" key="3">
    <source>
        <dbReference type="ARBA" id="ARBA00023163"/>
    </source>
</evidence>
<reference evidence="6 9" key="2">
    <citation type="journal article" date="2019" name="Emerg. Microbes Infect.">
        <title>Comprehensive subspecies identification of 175 nontuberculous mycobacteria species based on 7547 genomic profiles.</title>
        <authorList>
            <person name="Matsumoto Y."/>
            <person name="Kinjo T."/>
            <person name="Motooka D."/>
            <person name="Nabeya D."/>
            <person name="Jung N."/>
            <person name="Uechi K."/>
            <person name="Horii T."/>
            <person name="Iida T."/>
            <person name="Fujita J."/>
            <person name="Nakamura S."/>
        </authorList>
    </citation>
    <scope>NUCLEOTIDE SEQUENCE [LARGE SCALE GENOMIC DNA]</scope>
    <source>
        <strain evidence="6 9">JCM 16367</strain>
    </source>
</reference>
<dbReference type="SUPFAM" id="SSF46689">
    <property type="entry name" value="Homeodomain-like"/>
    <property type="match status" value="1"/>
</dbReference>
<evidence type="ECO:0000313" key="9">
    <source>
        <dbReference type="Proteomes" id="UP000466894"/>
    </source>
</evidence>
<protein>
    <submittedName>
        <fullName evidence="6 7">Transcriptional regulator</fullName>
    </submittedName>
</protein>
<dbReference type="InterPro" id="IPR050109">
    <property type="entry name" value="HTH-type_TetR-like_transc_reg"/>
</dbReference>
<dbReference type="PANTHER" id="PTHR30055">
    <property type="entry name" value="HTH-TYPE TRANSCRIPTIONAL REGULATOR RUTR"/>
    <property type="match status" value="1"/>
</dbReference>
<keyword evidence="2 4" id="KW-0238">DNA-binding</keyword>
<proteinExistence type="predicted"/>
<evidence type="ECO:0000256" key="4">
    <source>
        <dbReference type="PROSITE-ProRule" id="PRU00335"/>
    </source>
</evidence>